<dbReference type="RefSeq" id="WP_063233064.1">
    <property type="nucleotide sequence ID" value="NZ_BCVO01000007.1"/>
</dbReference>
<proteinExistence type="predicted"/>
<evidence type="ECO:0000313" key="2">
    <source>
        <dbReference type="EMBL" id="ASS96234.1"/>
    </source>
</evidence>
<gene>
    <name evidence="2" type="ORF">BS1321_21365</name>
</gene>
<evidence type="ECO:0000313" key="3">
    <source>
        <dbReference type="Proteomes" id="UP000214618"/>
    </source>
</evidence>
<organism evidence="2 3">
    <name type="scientific">Peribacillus simplex NBRC 15720 = DSM 1321</name>
    <dbReference type="NCBI Taxonomy" id="1349754"/>
    <lineage>
        <taxon>Bacteria</taxon>
        <taxon>Bacillati</taxon>
        <taxon>Bacillota</taxon>
        <taxon>Bacilli</taxon>
        <taxon>Bacillales</taxon>
        <taxon>Bacillaceae</taxon>
        <taxon>Peribacillus</taxon>
    </lineage>
</organism>
<dbReference type="GeneID" id="56475326"/>
<evidence type="ECO:0000256" key="1">
    <source>
        <dbReference type="SAM" id="Phobius"/>
    </source>
</evidence>
<dbReference type="EMBL" id="CP017704">
    <property type="protein sequence ID" value="ASS96234.1"/>
    <property type="molecule type" value="Genomic_DNA"/>
</dbReference>
<evidence type="ECO:0008006" key="4">
    <source>
        <dbReference type="Google" id="ProtNLM"/>
    </source>
</evidence>
<accession>A0A223ELY2</accession>
<dbReference type="Proteomes" id="UP000214618">
    <property type="component" value="Chromosome"/>
</dbReference>
<dbReference type="OrthoDB" id="2874972at2"/>
<sequence length="112" mass="12899">MRNCKGYVYLEMIAAFSVCLFLVLAILPILEELLTHRKDIAVRTEAHHLLYERLTAFMEGEIQAVGQEIIYKKRSYELVWKDHGDFPGMIEGCVRYEDESGNLESICDAAKK</sequence>
<reference evidence="2 3" key="1">
    <citation type="submission" date="2016-10" db="EMBL/GenBank/DDBJ databases">
        <title>The whole genome sequencing and assembly of Bacillus simplex DSM 1321 strain.</title>
        <authorList>
            <person name="Park M.-K."/>
            <person name="Lee Y.-J."/>
            <person name="Yi H."/>
            <person name="Bahn Y.-S."/>
            <person name="Kim J.F."/>
            <person name="Lee D.-W."/>
        </authorList>
    </citation>
    <scope>NUCLEOTIDE SEQUENCE [LARGE SCALE GENOMIC DNA]</scope>
    <source>
        <strain evidence="2 3">DSM 1321</strain>
    </source>
</reference>
<feature type="transmembrane region" description="Helical" evidence="1">
    <location>
        <begin position="6"/>
        <end position="30"/>
    </location>
</feature>
<keyword evidence="1" id="KW-1133">Transmembrane helix</keyword>
<protein>
    <recommendedName>
        <fullName evidence="4">Competence protein ComG</fullName>
    </recommendedName>
</protein>
<name>A0A223ELY2_9BACI</name>
<keyword evidence="1" id="KW-0812">Transmembrane</keyword>
<dbReference type="AlphaFoldDB" id="A0A223ELY2"/>
<keyword evidence="1" id="KW-0472">Membrane</keyword>